<dbReference type="EMBL" id="BTSX01000006">
    <property type="protein sequence ID" value="GMT02882.1"/>
    <property type="molecule type" value="Genomic_DNA"/>
</dbReference>
<gene>
    <name evidence="3" type="ORF">PENTCL1PPCAC_25056</name>
</gene>
<dbReference type="Proteomes" id="UP001432027">
    <property type="component" value="Unassembled WGS sequence"/>
</dbReference>
<feature type="transmembrane region" description="Helical" evidence="2">
    <location>
        <begin position="45"/>
        <end position="72"/>
    </location>
</feature>
<evidence type="ECO:0000313" key="3">
    <source>
        <dbReference type="EMBL" id="GMT02882.1"/>
    </source>
</evidence>
<sequence>MPWCPDHQGFGASCPSPTDPPSSSYCCTVPWLGGATRPTCCSFPVYTGIVVALPVAAAAGVALLIFLTCHFWKDSPMNRRKVERR</sequence>
<reference evidence="3" key="1">
    <citation type="submission" date="2023-10" db="EMBL/GenBank/DDBJ databases">
        <title>Genome assembly of Pristionchus species.</title>
        <authorList>
            <person name="Yoshida K."/>
            <person name="Sommer R.J."/>
        </authorList>
    </citation>
    <scope>NUCLEOTIDE SEQUENCE</scope>
    <source>
        <strain evidence="3">RS0144</strain>
    </source>
</reference>
<comment type="caution">
    <text evidence="3">The sequence shown here is derived from an EMBL/GenBank/DDBJ whole genome shotgun (WGS) entry which is preliminary data.</text>
</comment>
<organism evidence="3 4">
    <name type="scientific">Pristionchus entomophagus</name>
    <dbReference type="NCBI Taxonomy" id="358040"/>
    <lineage>
        <taxon>Eukaryota</taxon>
        <taxon>Metazoa</taxon>
        <taxon>Ecdysozoa</taxon>
        <taxon>Nematoda</taxon>
        <taxon>Chromadorea</taxon>
        <taxon>Rhabditida</taxon>
        <taxon>Rhabditina</taxon>
        <taxon>Diplogasteromorpha</taxon>
        <taxon>Diplogasteroidea</taxon>
        <taxon>Neodiplogasteridae</taxon>
        <taxon>Pristionchus</taxon>
    </lineage>
</organism>
<protein>
    <submittedName>
        <fullName evidence="3">Uncharacterized protein</fullName>
    </submittedName>
</protein>
<name>A0AAV5U8J8_9BILA</name>
<keyword evidence="2" id="KW-0812">Transmembrane</keyword>
<proteinExistence type="predicted"/>
<evidence type="ECO:0000256" key="2">
    <source>
        <dbReference type="SAM" id="Phobius"/>
    </source>
</evidence>
<feature type="non-terminal residue" evidence="3">
    <location>
        <position position="85"/>
    </location>
</feature>
<keyword evidence="4" id="KW-1185">Reference proteome</keyword>
<keyword evidence="2" id="KW-0472">Membrane</keyword>
<dbReference type="AlphaFoldDB" id="A0AAV5U8J8"/>
<keyword evidence="2" id="KW-1133">Transmembrane helix</keyword>
<accession>A0AAV5U8J8</accession>
<feature type="region of interest" description="Disordered" evidence="1">
    <location>
        <begin position="1"/>
        <end position="23"/>
    </location>
</feature>
<feature type="compositionally biased region" description="Low complexity" evidence="1">
    <location>
        <begin position="13"/>
        <end position="23"/>
    </location>
</feature>
<evidence type="ECO:0000256" key="1">
    <source>
        <dbReference type="SAM" id="MobiDB-lite"/>
    </source>
</evidence>
<evidence type="ECO:0000313" key="4">
    <source>
        <dbReference type="Proteomes" id="UP001432027"/>
    </source>
</evidence>